<accession>E3I4E5</accession>
<dbReference type="AlphaFoldDB" id="E3I4E5"/>
<dbReference type="EMBL" id="CP002292">
    <property type="protein sequence ID" value="ADP70460.1"/>
    <property type="molecule type" value="Genomic_DNA"/>
</dbReference>
<feature type="chain" id="PRO_5003170777" evidence="1">
    <location>
        <begin position="42"/>
        <end position="217"/>
    </location>
</feature>
<protein>
    <submittedName>
        <fullName evidence="2">Uncharacterized protein</fullName>
    </submittedName>
</protein>
<evidence type="ECO:0000256" key="1">
    <source>
        <dbReference type="SAM" id="SignalP"/>
    </source>
</evidence>
<keyword evidence="1" id="KW-0732">Signal</keyword>
<dbReference type="HOGENOM" id="CLU_1271477_0_0_5"/>
<dbReference type="KEGG" id="rva:Rvan_1190"/>
<sequence length="217" mass="23785">MQQETNVKASPETIFFRMRGRLLPRSAAFAAALALVLMPFAAPPALSQDAGALAGAKPAQPAAEVQLGRDATKLPQPVQRMRQAILQAVTSGDIEALRLPIEMNELPPVFAKERTPDRIAYLKGTSADGNGREMLAVLYSLLTTGYAIKNQGTKDEMIVWPYHAALSLDKLTPSQEVEIYRFVSPARVKEMAAAGKYGWYRVEISPDGVWHTFSKDD</sequence>
<dbReference type="eggNOG" id="ENOG5032QXM">
    <property type="taxonomic scope" value="Bacteria"/>
</dbReference>
<feature type="signal peptide" evidence="1">
    <location>
        <begin position="1"/>
        <end position="41"/>
    </location>
</feature>
<organism evidence="2 3">
    <name type="scientific">Rhodomicrobium vannielii (strain ATCC 17100 / DSM 162 / LMG 4299 / NCIMB 10020 / ATH 3.1.1)</name>
    <dbReference type="NCBI Taxonomy" id="648757"/>
    <lineage>
        <taxon>Bacteria</taxon>
        <taxon>Pseudomonadati</taxon>
        <taxon>Pseudomonadota</taxon>
        <taxon>Alphaproteobacteria</taxon>
        <taxon>Hyphomicrobiales</taxon>
        <taxon>Hyphomicrobiaceae</taxon>
        <taxon>Rhodomicrobium</taxon>
    </lineage>
</organism>
<dbReference type="STRING" id="648757.Rvan_1190"/>
<evidence type="ECO:0000313" key="2">
    <source>
        <dbReference type="EMBL" id="ADP70460.1"/>
    </source>
</evidence>
<proteinExistence type="predicted"/>
<evidence type="ECO:0000313" key="3">
    <source>
        <dbReference type="Proteomes" id="UP000001399"/>
    </source>
</evidence>
<reference evidence="3" key="1">
    <citation type="journal article" date="2011" name="J. Bacteriol.">
        <title>Genome sequences of eight morphologically diverse alphaproteobacteria.</title>
        <authorList>
            <consortium name="US DOE Joint Genome Institute"/>
            <person name="Brown P.J."/>
            <person name="Kysela D.T."/>
            <person name="Buechlein A."/>
            <person name="Hemmerich C."/>
            <person name="Brun Y.V."/>
        </authorList>
    </citation>
    <scope>NUCLEOTIDE SEQUENCE [LARGE SCALE GENOMIC DNA]</scope>
    <source>
        <strain evidence="3">ATCC 17100 / ATH 3.1.1 / DSM 162 / LMG 4299</strain>
    </source>
</reference>
<keyword evidence="3" id="KW-1185">Reference proteome</keyword>
<dbReference type="Proteomes" id="UP000001399">
    <property type="component" value="Chromosome"/>
</dbReference>
<gene>
    <name evidence="2" type="ordered locus">Rvan_1190</name>
</gene>
<name>E3I4E5_RHOVT</name>